<dbReference type="CDD" id="cd06343">
    <property type="entry name" value="PBP1_ABC_ligand_binding-like"/>
    <property type="match status" value="1"/>
</dbReference>
<dbReference type="EMBL" id="WEGH01000003">
    <property type="protein sequence ID" value="MQY06268.1"/>
    <property type="molecule type" value="Genomic_DNA"/>
</dbReference>
<dbReference type="Pfam" id="PF13458">
    <property type="entry name" value="Peripla_BP_6"/>
    <property type="match status" value="1"/>
</dbReference>
<feature type="domain" description="Leucine-binding protein" evidence="4">
    <location>
        <begin position="55"/>
        <end position="408"/>
    </location>
</feature>
<organism evidence="5 6">
    <name type="scientific">Actinomadura macrotermitis</name>
    <dbReference type="NCBI Taxonomy" id="2585200"/>
    <lineage>
        <taxon>Bacteria</taxon>
        <taxon>Bacillati</taxon>
        <taxon>Actinomycetota</taxon>
        <taxon>Actinomycetes</taxon>
        <taxon>Streptosporangiales</taxon>
        <taxon>Thermomonosporaceae</taxon>
        <taxon>Actinomadura</taxon>
    </lineage>
</organism>
<dbReference type="PROSITE" id="PS51257">
    <property type="entry name" value="PROKAR_LIPOPROTEIN"/>
    <property type="match status" value="1"/>
</dbReference>
<dbReference type="SUPFAM" id="SSF53822">
    <property type="entry name" value="Periplasmic binding protein-like I"/>
    <property type="match status" value="1"/>
</dbReference>
<accession>A0A7K0BYK4</accession>
<protein>
    <recommendedName>
        <fullName evidence="4">Leucine-binding protein domain-containing protein</fullName>
    </recommendedName>
</protein>
<sequence>MSDKTLRATTIRCTAAAAALLLAATACGGRGADGAATSAEGACKGQQTTGITAKSIKLGGIYPLSGPTSAYGQIPKGVKAYFDYVNAEKGGVNGRRIDFTVRDDGYQPPKSVEEARRLVEEQHVFALFQTLGTPTSAAVMQYANQQKVPQVFVSSGASKWGADPVKHPWTIGWQPSYSSEGRVYAQYLKKDKPQAKVAILYQNDDFGKDLRSGFTDEIKGSGVTVVAEQSYEVTDPSIDPQMRLLAGSKADVLLDITTPKFGTQALAADANNTGWNPVHIINNVASSATVLKPVGFDRVQNIVSAAFLKDPSDPQWGGDAEMRLYKDKLGKYAPGLDSSNAFYSLGWASASAMDKALGALKCPTREGLMEAVRDLKDVHSDLLLPGIAMNTTPQDGYPLETLQLQRFKGERWNLFGEAIDTRKAG</sequence>
<dbReference type="Gene3D" id="3.40.50.2300">
    <property type="match status" value="2"/>
</dbReference>
<keyword evidence="2 3" id="KW-0732">Signal</keyword>
<dbReference type="PANTHER" id="PTHR47235:SF1">
    <property type="entry name" value="BLR6548 PROTEIN"/>
    <property type="match status" value="1"/>
</dbReference>
<dbReference type="InterPro" id="IPR028081">
    <property type="entry name" value="Leu-bd"/>
</dbReference>
<gene>
    <name evidence="5" type="ORF">ACRB68_43560</name>
</gene>
<reference evidence="5 6" key="1">
    <citation type="submission" date="2019-10" db="EMBL/GenBank/DDBJ databases">
        <title>Actinomadura rubteroloni sp. nov. and Actinomadura macrotermitis sp. nov., isolated from the gut of fungus growing-termite Macrotermes natalensis.</title>
        <authorList>
            <person name="Benndorf R."/>
            <person name="Martin K."/>
            <person name="Kuefner M."/>
            <person name="De Beer W."/>
            <person name="Kaster A.-K."/>
            <person name="Vollmers J."/>
            <person name="Poulsen M."/>
            <person name="Beemelmanns C."/>
        </authorList>
    </citation>
    <scope>NUCLEOTIDE SEQUENCE [LARGE SCALE GENOMIC DNA]</scope>
    <source>
        <strain evidence="5 6">RB68</strain>
    </source>
</reference>
<evidence type="ECO:0000313" key="5">
    <source>
        <dbReference type="EMBL" id="MQY06268.1"/>
    </source>
</evidence>
<proteinExistence type="inferred from homology"/>
<dbReference type="InterPro" id="IPR028082">
    <property type="entry name" value="Peripla_BP_I"/>
</dbReference>
<name>A0A7K0BYK4_9ACTN</name>
<evidence type="ECO:0000256" key="2">
    <source>
        <dbReference type="ARBA" id="ARBA00022729"/>
    </source>
</evidence>
<evidence type="ECO:0000256" key="3">
    <source>
        <dbReference type="SAM" id="SignalP"/>
    </source>
</evidence>
<comment type="caution">
    <text evidence="5">The sequence shown here is derived from an EMBL/GenBank/DDBJ whole genome shotgun (WGS) entry which is preliminary data.</text>
</comment>
<evidence type="ECO:0000313" key="6">
    <source>
        <dbReference type="Proteomes" id="UP000487268"/>
    </source>
</evidence>
<dbReference type="PANTHER" id="PTHR47235">
    <property type="entry name" value="BLR6548 PROTEIN"/>
    <property type="match status" value="1"/>
</dbReference>
<dbReference type="AlphaFoldDB" id="A0A7K0BYK4"/>
<feature type="signal peptide" evidence="3">
    <location>
        <begin position="1"/>
        <end position="28"/>
    </location>
</feature>
<keyword evidence="6" id="KW-1185">Reference proteome</keyword>
<feature type="chain" id="PRO_5039356881" description="Leucine-binding protein domain-containing protein" evidence="3">
    <location>
        <begin position="29"/>
        <end position="425"/>
    </location>
</feature>
<dbReference type="Proteomes" id="UP000487268">
    <property type="component" value="Unassembled WGS sequence"/>
</dbReference>
<dbReference type="RefSeq" id="WP_153535431.1">
    <property type="nucleotide sequence ID" value="NZ_WEGH01000003.1"/>
</dbReference>
<comment type="similarity">
    <text evidence="1">Belongs to the leucine-binding protein family.</text>
</comment>
<evidence type="ECO:0000259" key="4">
    <source>
        <dbReference type="Pfam" id="PF13458"/>
    </source>
</evidence>
<dbReference type="OrthoDB" id="26870at2"/>
<evidence type="ECO:0000256" key="1">
    <source>
        <dbReference type="ARBA" id="ARBA00010062"/>
    </source>
</evidence>